<accession>A0ABW3MLI2</accession>
<sequence>MTDPYVIPGTNCLKNKFSIDDAGVLRDLEARIVSIRDVEIARSVLPGEYNSEHLQAFHRQLFQDVYDWAGRFRIVDISKGDTHFCRWSHLDDEVSAVLAELERDGWLIGLPRDRFVERLAHYYGELN</sequence>
<reference evidence="10" key="1">
    <citation type="journal article" date="2019" name="Int. J. Syst. Evol. Microbiol.">
        <title>The Global Catalogue of Microorganisms (GCM) 10K type strain sequencing project: providing services to taxonomists for standard genome sequencing and annotation.</title>
        <authorList>
            <consortium name="The Broad Institute Genomics Platform"/>
            <consortium name="The Broad Institute Genome Sequencing Center for Infectious Disease"/>
            <person name="Wu L."/>
            <person name="Ma J."/>
        </authorList>
    </citation>
    <scope>NUCLEOTIDE SEQUENCE [LARGE SCALE GENOMIC DNA]</scope>
    <source>
        <strain evidence="10">JCM 31486</strain>
    </source>
</reference>
<evidence type="ECO:0000313" key="9">
    <source>
        <dbReference type="EMBL" id="MFD1051057.1"/>
    </source>
</evidence>
<comment type="catalytic activity">
    <reaction evidence="7">
        <text>L-tyrosyl-[protein] + ATP = O-(5'-adenylyl)-L-tyrosyl-[protein] + diphosphate</text>
        <dbReference type="Rhea" id="RHEA:54288"/>
        <dbReference type="Rhea" id="RHEA-COMP:10136"/>
        <dbReference type="Rhea" id="RHEA-COMP:13846"/>
        <dbReference type="ChEBI" id="CHEBI:30616"/>
        <dbReference type="ChEBI" id="CHEBI:33019"/>
        <dbReference type="ChEBI" id="CHEBI:46858"/>
        <dbReference type="ChEBI" id="CHEBI:83624"/>
        <dbReference type="EC" id="2.7.7.108"/>
    </reaction>
</comment>
<keyword evidence="3" id="KW-0547">Nucleotide-binding</keyword>
<evidence type="ECO:0000256" key="1">
    <source>
        <dbReference type="ARBA" id="ARBA00022679"/>
    </source>
</evidence>
<evidence type="ECO:0000256" key="7">
    <source>
        <dbReference type="ARBA" id="ARBA00048696"/>
    </source>
</evidence>
<name>A0ABW3MLI2_9PSEU</name>
<dbReference type="Gene3D" id="1.10.3290.10">
    <property type="entry name" value="Fido-like domain"/>
    <property type="match status" value="1"/>
</dbReference>
<evidence type="ECO:0000256" key="6">
    <source>
        <dbReference type="ARBA" id="ARBA00047939"/>
    </source>
</evidence>
<keyword evidence="2" id="KW-0548">Nucleotidyltransferase</keyword>
<gene>
    <name evidence="9" type="ORF">ACFQ1S_38770</name>
</gene>
<evidence type="ECO:0000256" key="4">
    <source>
        <dbReference type="ARBA" id="ARBA00022840"/>
    </source>
</evidence>
<dbReference type="InterPro" id="IPR036597">
    <property type="entry name" value="Fido-like_dom_sf"/>
</dbReference>
<dbReference type="Proteomes" id="UP001597045">
    <property type="component" value="Unassembled WGS sequence"/>
</dbReference>
<dbReference type="PANTHER" id="PTHR39560">
    <property type="entry name" value="PROTEIN ADENYLYLTRANSFERASE FIC-RELATED"/>
    <property type="match status" value="1"/>
</dbReference>
<dbReference type="EMBL" id="JBHTIS010003297">
    <property type="protein sequence ID" value="MFD1051057.1"/>
    <property type="molecule type" value="Genomic_DNA"/>
</dbReference>
<evidence type="ECO:0000313" key="10">
    <source>
        <dbReference type="Proteomes" id="UP001597045"/>
    </source>
</evidence>
<organism evidence="9 10">
    <name type="scientific">Kibdelosporangium lantanae</name>
    <dbReference type="NCBI Taxonomy" id="1497396"/>
    <lineage>
        <taxon>Bacteria</taxon>
        <taxon>Bacillati</taxon>
        <taxon>Actinomycetota</taxon>
        <taxon>Actinomycetes</taxon>
        <taxon>Pseudonocardiales</taxon>
        <taxon>Pseudonocardiaceae</taxon>
        <taxon>Kibdelosporangium</taxon>
    </lineage>
</organism>
<dbReference type="SUPFAM" id="SSF140931">
    <property type="entry name" value="Fic-like"/>
    <property type="match status" value="1"/>
</dbReference>
<evidence type="ECO:0000256" key="2">
    <source>
        <dbReference type="ARBA" id="ARBA00022695"/>
    </source>
</evidence>
<comment type="caution">
    <text evidence="9">The sequence shown here is derived from an EMBL/GenBank/DDBJ whole genome shotgun (WGS) entry which is preliminary data.</text>
</comment>
<protein>
    <recommendedName>
        <fullName evidence="5">protein adenylyltransferase</fullName>
        <ecNumber evidence="5">2.7.7.108</ecNumber>
    </recommendedName>
</protein>
<evidence type="ECO:0000256" key="3">
    <source>
        <dbReference type="ARBA" id="ARBA00022741"/>
    </source>
</evidence>
<comment type="catalytic activity">
    <reaction evidence="6">
        <text>L-threonyl-[protein] + ATP = 3-O-(5'-adenylyl)-L-threonyl-[protein] + diphosphate</text>
        <dbReference type="Rhea" id="RHEA:54292"/>
        <dbReference type="Rhea" id="RHEA-COMP:11060"/>
        <dbReference type="Rhea" id="RHEA-COMP:13847"/>
        <dbReference type="ChEBI" id="CHEBI:30013"/>
        <dbReference type="ChEBI" id="CHEBI:30616"/>
        <dbReference type="ChEBI" id="CHEBI:33019"/>
        <dbReference type="ChEBI" id="CHEBI:138113"/>
        <dbReference type="EC" id="2.7.7.108"/>
    </reaction>
</comment>
<proteinExistence type="predicted"/>
<dbReference type="InterPro" id="IPR003812">
    <property type="entry name" value="Fido"/>
</dbReference>
<feature type="domain" description="Fido" evidence="8">
    <location>
        <begin position="50"/>
        <end position="126"/>
    </location>
</feature>
<dbReference type="PANTHER" id="PTHR39560:SF1">
    <property type="entry name" value="PROTEIN ADENYLYLTRANSFERASE FIC-RELATED"/>
    <property type="match status" value="1"/>
</dbReference>
<feature type="non-terminal residue" evidence="9">
    <location>
        <position position="127"/>
    </location>
</feature>
<dbReference type="EC" id="2.7.7.108" evidence="5"/>
<evidence type="ECO:0000256" key="5">
    <source>
        <dbReference type="ARBA" id="ARBA00034531"/>
    </source>
</evidence>
<dbReference type="Pfam" id="PF02661">
    <property type="entry name" value="Fic"/>
    <property type="match status" value="1"/>
</dbReference>
<keyword evidence="4" id="KW-0067">ATP-binding</keyword>
<keyword evidence="1" id="KW-0808">Transferase</keyword>
<keyword evidence="10" id="KW-1185">Reference proteome</keyword>
<evidence type="ECO:0000259" key="8">
    <source>
        <dbReference type="Pfam" id="PF02661"/>
    </source>
</evidence>